<dbReference type="PANTHER" id="PTHR35525">
    <property type="entry name" value="BLL6575 PROTEIN"/>
    <property type="match status" value="1"/>
</dbReference>
<dbReference type="Gene3D" id="1.10.3300.10">
    <property type="entry name" value="Jann2411-like domain"/>
    <property type="match status" value="1"/>
</dbReference>
<dbReference type="InterPro" id="IPR021005">
    <property type="entry name" value="Znf_CGNR"/>
</dbReference>
<proteinExistence type="predicted"/>
<dbReference type="AlphaFoldDB" id="A0A344U697"/>
<evidence type="ECO:0000313" key="2">
    <source>
        <dbReference type="EMBL" id="AXE26418.1"/>
    </source>
</evidence>
<feature type="domain" description="Zinc finger CGNR" evidence="1">
    <location>
        <begin position="143"/>
        <end position="185"/>
    </location>
</feature>
<evidence type="ECO:0000259" key="1">
    <source>
        <dbReference type="Pfam" id="PF11706"/>
    </source>
</evidence>
<dbReference type="EMBL" id="CP030862">
    <property type="protein sequence ID" value="AXE26418.1"/>
    <property type="molecule type" value="Genomic_DNA"/>
</dbReference>
<dbReference type="Proteomes" id="UP000252004">
    <property type="component" value="Chromosome"/>
</dbReference>
<sequence>MATAEAADPRPLTGEPIALDLLNTRWVQDGAPVDLFAGAAGLTRMEGLAVWLRAAGLADRFRADPSTLVHLLTAREAIARAVADPADAGARALVDAVLEHGRIRPTLGGEGPGERPEFDDPSWGPAWTAAYGYLELLRSGPERIRKCASASCVLHFHDTSRGGTRRWCSMAACGNRAKASRHYARTRER</sequence>
<accession>A0A344U697</accession>
<protein>
    <recommendedName>
        <fullName evidence="1">Zinc finger CGNR domain-containing protein</fullName>
    </recommendedName>
</protein>
<dbReference type="Pfam" id="PF07336">
    <property type="entry name" value="ABATE"/>
    <property type="match status" value="1"/>
</dbReference>
<dbReference type="KEGG" id="sgz:C0216_25790"/>
<dbReference type="PANTHER" id="PTHR35525:SF3">
    <property type="entry name" value="BLL6575 PROTEIN"/>
    <property type="match status" value="1"/>
</dbReference>
<name>A0A344U697_9ACTN</name>
<keyword evidence="3" id="KW-1185">Reference proteome</keyword>
<organism evidence="2 3">
    <name type="scientific">Streptomyces globosus</name>
    <dbReference type="NCBI Taxonomy" id="68209"/>
    <lineage>
        <taxon>Bacteria</taxon>
        <taxon>Bacillati</taxon>
        <taxon>Actinomycetota</taxon>
        <taxon>Actinomycetes</taxon>
        <taxon>Kitasatosporales</taxon>
        <taxon>Streptomycetaceae</taxon>
        <taxon>Streptomyces</taxon>
    </lineage>
</organism>
<gene>
    <name evidence="2" type="ORF">C0216_25790</name>
</gene>
<dbReference type="InterPro" id="IPR010852">
    <property type="entry name" value="ABATE"/>
</dbReference>
<evidence type="ECO:0000313" key="3">
    <source>
        <dbReference type="Proteomes" id="UP000252004"/>
    </source>
</evidence>
<dbReference type="SUPFAM" id="SSF160904">
    <property type="entry name" value="Jann2411-like"/>
    <property type="match status" value="1"/>
</dbReference>
<dbReference type="InterPro" id="IPR023286">
    <property type="entry name" value="ABATE_dom_sf"/>
</dbReference>
<dbReference type="Pfam" id="PF11706">
    <property type="entry name" value="zf-CGNR"/>
    <property type="match status" value="1"/>
</dbReference>
<dbReference type="RefSeq" id="WP_114057590.1">
    <property type="nucleotide sequence ID" value="NZ_CP030862.1"/>
</dbReference>
<dbReference type="OrthoDB" id="3211108at2"/>
<reference evidence="2 3" key="1">
    <citation type="submission" date="2018-01" db="EMBL/GenBank/DDBJ databases">
        <title>Draft genome Sequence of streptomyces globosus LZH-48.</title>
        <authorList>
            <person name="Ran K."/>
            <person name="Li Z."/>
            <person name="Wei S."/>
            <person name="Dong R."/>
        </authorList>
    </citation>
    <scope>NUCLEOTIDE SEQUENCE [LARGE SCALE GENOMIC DNA]</scope>
    <source>
        <strain evidence="2 3">LZH-48</strain>
    </source>
</reference>